<evidence type="ECO:0000313" key="2">
    <source>
        <dbReference type="EMBL" id="AJD49834.1"/>
    </source>
</evidence>
<accession>A0A0B4XN84</accession>
<evidence type="ECO:0000256" key="1">
    <source>
        <dbReference type="SAM" id="MobiDB-lite"/>
    </source>
</evidence>
<organism evidence="2 3">
    <name type="scientific">Isoalcanivorax pacificus W11-5</name>
    <dbReference type="NCBI Taxonomy" id="391936"/>
    <lineage>
        <taxon>Bacteria</taxon>
        <taxon>Pseudomonadati</taxon>
        <taxon>Pseudomonadota</taxon>
        <taxon>Gammaproteobacteria</taxon>
        <taxon>Oceanospirillales</taxon>
        <taxon>Alcanivoracaceae</taxon>
        <taxon>Isoalcanivorax</taxon>
    </lineage>
</organism>
<evidence type="ECO:0000313" key="3">
    <source>
        <dbReference type="Proteomes" id="UP000006764"/>
    </source>
</evidence>
<reference evidence="2 3" key="1">
    <citation type="journal article" date="2012" name="J. Bacteriol.">
        <title>Genome sequence of an alkane-degrading bacterium, Alcanivorax pacificus type strain W11-5, isolated from deep sea sediment.</title>
        <authorList>
            <person name="Lai Q."/>
            <person name="Shao Z."/>
        </authorList>
    </citation>
    <scope>NUCLEOTIDE SEQUENCE [LARGE SCALE GENOMIC DNA]</scope>
    <source>
        <strain evidence="2 3">W11-5</strain>
    </source>
</reference>
<dbReference type="AlphaFoldDB" id="A0A0B4XN84"/>
<dbReference type="PROSITE" id="PS51257">
    <property type="entry name" value="PROKAR_LIPOPROTEIN"/>
    <property type="match status" value="1"/>
</dbReference>
<sequence>MRGIAALALLTLLAACSENNEPPAPPEPVLEGGVRQEAPPMVEPEDLPLPMEEPVEEQ</sequence>
<dbReference type="EMBL" id="CP004387">
    <property type="protein sequence ID" value="AJD49834.1"/>
    <property type="molecule type" value="Genomic_DNA"/>
</dbReference>
<keyword evidence="3" id="KW-1185">Reference proteome</keyword>
<evidence type="ECO:0008006" key="4">
    <source>
        <dbReference type="Google" id="ProtNLM"/>
    </source>
</evidence>
<name>A0A0B4XN84_9GAMM</name>
<dbReference type="Proteomes" id="UP000006764">
    <property type="component" value="Chromosome"/>
</dbReference>
<feature type="region of interest" description="Disordered" evidence="1">
    <location>
        <begin position="19"/>
        <end position="58"/>
    </location>
</feature>
<dbReference type="KEGG" id="apac:S7S_17110"/>
<dbReference type="HOGENOM" id="CLU_2969068_0_0_6"/>
<proteinExistence type="predicted"/>
<protein>
    <recommendedName>
        <fullName evidence="4">Lipoprotein</fullName>
    </recommendedName>
</protein>
<dbReference type="STRING" id="391936.S7S_17110"/>
<dbReference type="RefSeq" id="WP_008734990.1">
    <property type="nucleotide sequence ID" value="NZ_CP004387.1"/>
</dbReference>
<gene>
    <name evidence="2" type="ORF">S7S_17110</name>
</gene>